<dbReference type="InterPro" id="IPR009057">
    <property type="entry name" value="Homeodomain-like_sf"/>
</dbReference>
<dbReference type="GO" id="GO:0005634">
    <property type="term" value="C:nucleus"/>
    <property type="evidence" value="ECO:0007669"/>
    <property type="project" value="UniProtKB-SubCell"/>
</dbReference>
<dbReference type="PANTHER" id="PTHR46267:SF11">
    <property type="entry name" value="TELOMERE REPEAT-BINDING FACTOR 2"/>
    <property type="match status" value="1"/>
</dbReference>
<evidence type="ECO:0000256" key="2">
    <source>
        <dbReference type="ARBA" id="ARBA00004286"/>
    </source>
</evidence>
<evidence type="ECO:0000256" key="5">
    <source>
        <dbReference type="ARBA" id="ARBA00023242"/>
    </source>
</evidence>
<keyword evidence="4" id="KW-0238">DNA-binding</keyword>
<evidence type="ECO:0000256" key="4">
    <source>
        <dbReference type="ARBA" id="ARBA00023125"/>
    </source>
</evidence>
<comment type="subcellular location">
    <subcellularLocation>
        <location evidence="2">Chromosome</location>
    </subcellularLocation>
    <subcellularLocation>
        <location evidence="1">Nucleus</location>
    </subcellularLocation>
</comment>
<name>A0A9J5X0K7_SOLCO</name>
<dbReference type="GO" id="GO:0005694">
    <property type="term" value="C:chromosome"/>
    <property type="evidence" value="ECO:0007669"/>
    <property type="project" value="UniProtKB-SubCell"/>
</dbReference>
<sequence length="127" mass="14364">MGAPNQKWTPEEESALKVGVLKYETDKWHTILKDPEYSGQVEKYDSDDKWLGSRDKARLTLKRVVQAPVQDESIVVVTSTAESHEKLHGTRPTTTFSSSPHNGGSRRTLLRLFFLGILSCYNTILML</sequence>
<dbReference type="GO" id="GO:0003691">
    <property type="term" value="F:double-stranded telomeric DNA binding"/>
    <property type="evidence" value="ECO:0007669"/>
    <property type="project" value="InterPro"/>
</dbReference>
<evidence type="ECO:0008006" key="9">
    <source>
        <dbReference type="Google" id="ProtNLM"/>
    </source>
</evidence>
<evidence type="ECO:0000313" key="8">
    <source>
        <dbReference type="Proteomes" id="UP000824120"/>
    </source>
</evidence>
<proteinExistence type="predicted"/>
<evidence type="ECO:0000256" key="6">
    <source>
        <dbReference type="SAM" id="MobiDB-lite"/>
    </source>
</evidence>
<dbReference type="OrthoDB" id="608866at2759"/>
<reference evidence="7 8" key="1">
    <citation type="submission" date="2020-09" db="EMBL/GenBank/DDBJ databases">
        <title>De no assembly of potato wild relative species, Solanum commersonii.</title>
        <authorList>
            <person name="Cho K."/>
        </authorList>
    </citation>
    <scope>NUCLEOTIDE SEQUENCE [LARGE SCALE GENOMIC DNA]</scope>
    <source>
        <strain evidence="7">LZ3.2</strain>
        <tissue evidence="7">Leaf</tissue>
    </source>
</reference>
<evidence type="ECO:0000256" key="3">
    <source>
        <dbReference type="ARBA" id="ARBA00022454"/>
    </source>
</evidence>
<comment type="caution">
    <text evidence="7">The sequence shown here is derived from an EMBL/GenBank/DDBJ whole genome shotgun (WGS) entry which is preliminary data.</text>
</comment>
<organism evidence="7 8">
    <name type="scientific">Solanum commersonii</name>
    <name type="common">Commerson's wild potato</name>
    <name type="synonym">Commerson's nightshade</name>
    <dbReference type="NCBI Taxonomy" id="4109"/>
    <lineage>
        <taxon>Eukaryota</taxon>
        <taxon>Viridiplantae</taxon>
        <taxon>Streptophyta</taxon>
        <taxon>Embryophyta</taxon>
        <taxon>Tracheophyta</taxon>
        <taxon>Spermatophyta</taxon>
        <taxon>Magnoliopsida</taxon>
        <taxon>eudicotyledons</taxon>
        <taxon>Gunneridae</taxon>
        <taxon>Pentapetalae</taxon>
        <taxon>asterids</taxon>
        <taxon>lamiids</taxon>
        <taxon>Solanales</taxon>
        <taxon>Solanaceae</taxon>
        <taxon>Solanoideae</taxon>
        <taxon>Solaneae</taxon>
        <taxon>Solanum</taxon>
    </lineage>
</organism>
<feature type="compositionally biased region" description="Polar residues" evidence="6">
    <location>
        <begin position="91"/>
        <end position="102"/>
    </location>
</feature>
<protein>
    <recommendedName>
        <fullName evidence="9">Myb-like domain-containing protein</fullName>
    </recommendedName>
</protein>
<gene>
    <name evidence="7" type="ORF">H5410_051834</name>
</gene>
<keyword evidence="8" id="KW-1185">Reference proteome</keyword>
<dbReference type="Proteomes" id="UP000824120">
    <property type="component" value="Chromosome 10"/>
</dbReference>
<dbReference type="PANTHER" id="PTHR46267">
    <property type="entry name" value="SINGLE MYB HISTONE 4"/>
    <property type="match status" value="1"/>
</dbReference>
<dbReference type="Gene3D" id="1.10.10.60">
    <property type="entry name" value="Homeodomain-like"/>
    <property type="match status" value="1"/>
</dbReference>
<keyword evidence="3" id="KW-0158">Chromosome</keyword>
<dbReference type="EMBL" id="JACXVP010000010">
    <property type="protein sequence ID" value="KAG5581207.1"/>
    <property type="molecule type" value="Genomic_DNA"/>
</dbReference>
<evidence type="ECO:0000256" key="1">
    <source>
        <dbReference type="ARBA" id="ARBA00004123"/>
    </source>
</evidence>
<evidence type="ECO:0000313" key="7">
    <source>
        <dbReference type="EMBL" id="KAG5581207.1"/>
    </source>
</evidence>
<keyword evidence="5" id="KW-0539">Nucleus</keyword>
<accession>A0A9J5X0K7</accession>
<dbReference type="SUPFAM" id="SSF46689">
    <property type="entry name" value="Homeodomain-like"/>
    <property type="match status" value="1"/>
</dbReference>
<feature type="region of interest" description="Disordered" evidence="6">
    <location>
        <begin position="81"/>
        <end position="104"/>
    </location>
</feature>
<dbReference type="InterPro" id="IPR044597">
    <property type="entry name" value="SMH1-6"/>
</dbReference>
<dbReference type="AlphaFoldDB" id="A0A9J5X0K7"/>